<name>A0ABR1K0I3_9AGAR</name>
<evidence type="ECO:0000256" key="1">
    <source>
        <dbReference type="SAM" id="MobiDB-lite"/>
    </source>
</evidence>
<keyword evidence="3" id="KW-1185">Reference proteome</keyword>
<feature type="region of interest" description="Disordered" evidence="1">
    <location>
        <begin position="469"/>
        <end position="511"/>
    </location>
</feature>
<evidence type="ECO:0000313" key="3">
    <source>
        <dbReference type="Proteomes" id="UP001498398"/>
    </source>
</evidence>
<reference evidence="2 3" key="1">
    <citation type="submission" date="2024-01" db="EMBL/GenBank/DDBJ databases">
        <title>A draft genome for the cacao thread blight pathogen Marasmiellus scandens.</title>
        <authorList>
            <person name="Baruah I.K."/>
            <person name="Leung J."/>
            <person name="Bukari Y."/>
            <person name="Amoako-Attah I."/>
            <person name="Meinhardt L.W."/>
            <person name="Bailey B.A."/>
            <person name="Cohen S.P."/>
        </authorList>
    </citation>
    <scope>NUCLEOTIDE SEQUENCE [LARGE SCALE GENOMIC DNA]</scope>
    <source>
        <strain evidence="2 3">GH-19</strain>
    </source>
</reference>
<comment type="caution">
    <text evidence="2">The sequence shown here is derived from an EMBL/GenBank/DDBJ whole genome shotgun (WGS) entry which is preliminary data.</text>
</comment>
<sequence>MSVSIDLVPHSDSLDMYADPSTSSAYSLSGNVVITMSCPYIFFNRPQISSKVLLESLQLTFEGQSEVIAPQVGYSATRLCSITRQLVPSGEPVLLSNEGSESGSCKWKILFNLTIPGWLPPSCIFGVDDVGVSYHLYATAKFLNVDDTHKRDSSGWSISHIYNSLYSRSRVLDAEKRIEVRRFARPPTTYDPEEKMSCMMFYVCPKSLAPLEQGPSRIPLDVLSKVQVLASVPEYINVKDKTMTLTLRLRTKDLSRDECQRLQLGGFKVDIVEKDKCRSRPSREYLSRYPLPGPELQPPNLPLRNGARLAYLYDGMCIPDSETDSVYSRTFSLLPRSETGEYKLQKDNYVFAKDADPTEPRMWYTLQTQIPIQHNPQKDEYDEWAGAPILRPSCAGPLLTVRHEAIVKLPFLYDVPGSDLKAHDSFIFSIPLRFVNIAPKLPTPKPFMHTYPPASTDGYNSPLPVYSQLFHSNGDRKTDPTPLPRYTPRPESPDSVSDASSPRTSIDSDTGMDVDVVAHAALYHPAEKIHGLGSLVSSSSPSS</sequence>
<evidence type="ECO:0008006" key="4">
    <source>
        <dbReference type="Google" id="ProtNLM"/>
    </source>
</evidence>
<accession>A0ABR1K0I3</accession>
<evidence type="ECO:0000313" key="2">
    <source>
        <dbReference type="EMBL" id="KAK7467372.1"/>
    </source>
</evidence>
<dbReference type="EMBL" id="JBANRG010000004">
    <property type="protein sequence ID" value="KAK7467372.1"/>
    <property type="molecule type" value="Genomic_DNA"/>
</dbReference>
<dbReference type="Proteomes" id="UP001498398">
    <property type="component" value="Unassembled WGS sequence"/>
</dbReference>
<proteinExistence type="predicted"/>
<organism evidence="2 3">
    <name type="scientific">Marasmiellus scandens</name>
    <dbReference type="NCBI Taxonomy" id="2682957"/>
    <lineage>
        <taxon>Eukaryota</taxon>
        <taxon>Fungi</taxon>
        <taxon>Dikarya</taxon>
        <taxon>Basidiomycota</taxon>
        <taxon>Agaricomycotina</taxon>
        <taxon>Agaricomycetes</taxon>
        <taxon>Agaricomycetidae</taxon>
        <taxon>Agaricales</taxon>
        <taxon>Marasmiineae</taxon>
        <taxon>Omphalotaceae</taxon>
        <taxon>Marasmiellus</taxon>
    </lineage>
</organism>
<feature type="compositionally biased region" description="Polar residues" evidence="1">
    <location>
        <begin position="494"/>
        <end position="508"/>
    </location>
</feature>
<gene>
    <name evidence="2" type="ORF">VKT23_004429</name>
</gene>
<protein>
    <recommendedName>
        <fullName evidence="4">Arrestin-like N-terminal domain-containing protein</fullName>
    </recommendedName>
</protein>